<comment type="caution">
    <text evidence="8">The sequence shown here is derived from an EMBL/GenBank/DDBJ whole genome shotgun (WGS) entry which is preliminary data.</text>
</comment>
<organism evidence="8 9">
    <name type="scientific">Mycena pura</name>
    <dbReference type="NCBI Taxonomy" id="153505"/>
    <lineage>
        <taxon>Eukaryota</taxon>
        <taxon>Fungi</taxon>
        <taxon>Dikarya</taxon>
        <taxon>Basidiomycota</taxon>
        <taxon>Agaricomycotina</taxon>
        <taxon>Agaricomycetes</taxon>
        <taxon>Agaricomycetidae</taxon>
        <taxon>Agaricales</taxon>
        <taxon>Marasmiineae</taxon>
        <taxon>Mycenaceae</taxon>
        <taxon>Mycena</taxon>
    </lineage>
</organism>
<dbReference type="Pfam" id="PF01926">
    <property type="entry name" value="MMR_HSR1"/>
    <property type="match status" value="1"/>
</dbReference>
<dbReference type="InterPro" id="IPR039355">
    <property type="entry name" value="Transcription_factor_GATA"/>
</dbReference>
<proteinExistence type="predicted"/>
<evidence type="ECO:0000256" key="6">
    <source>
        <dbReference type="PROSITE-ProRule" id="PRU00094"/>
    </source>
</evidence>
<dbReference type="InterPro" id="IPR000679">
    <property type="entry name" value="Znf_GATA"/>
</dbReference>
<dbReference type="SUPFAM" id="SSF57716">
    <property type="entry name" value="Glucocorticoid receptor-like (DNA-binding domain)"/>
    <property type="match status" value="1"/>
</dbReference>
<dbReference type="InterPro" id="IPR027417">
    <property type="entry name" value="P-loop_NTPase"/>
</dbReference>
<dbReference type="InterPro" id="IPR013088">
    <property type="entry name" value="Znf_NHR/GATA"/>
</dbReference>
<dbReference type="GO" id="GO:0008270">
    <property type="term" value="F:zinc ion binding"/>
    <property type="evidence" value="ECO:0007669"/>
    <property type="project" value="UniProtKB-KW"/>
</dbReference>
<sequence length="808" mass="88871">MEQENPPLRDHGPPPAAASLLQMFHSASRVGFHGSQQFTNVHGDMNIYPPAPHSAFGQQPTGITGMAAAIENTQAAAGVIYSESANYCSHLLRQGRGFPLYIPGPQPNLPNEYLRNGVAIGDVGRVTPAGVFDFFFNIYLDAADPINANFVPDDFHPLARYVPRDVSQEWTAGSYVSSPSIQGWGPNALSDELPGSGFLFSCRGPSGALLALPHGASLEKLENVDAVRRYAAKNAESWYRYINEVRGRGLANGSLYLITGCEKSWSGGMASFQNVALGAKFQLSFRPPVDTDNGYNYRFQTGTPARTHCFESRSFRDGEQPPFNQTTFLHGFSISLGEEIWRRLVGDAVSEIQPLRLPNSQRSFIPSMASFFSWPLSLFGGTGEEEIKISPTSETVHPARAINSFLLFERPEATVVITHDDDWRDILRDDGTDTAIKDTRQLLQHISEQFSMKTQHGAIFLVSKSVTLPQFIPSLYIPSVQLSLHRNTPVVVAQTTSSSYAGEYAPGVVPAPEPGATIKQCMDANNDGDGNDDEGSGEFDLNALKCSHCHTRRTSVWRRNEDGDRVCNACGVYQRLRGKERPLALKRNKIKPRVRSMIQKGEAVIAVVGPTGSGKTSFINLISGSNLPVGTSLESCTTASPFEFDGWWVTLIDTPGFGNPSRSDIQIFESFIATTCVSSGVGFPFHIYRSSYHFSCQNGKKLAGVIYMHHIFDGLVDGMLKRDFEKFKQLWRSDNALENIVIATNMWSDDQIFKPFLTEGAHLVRHDKSLASAQAILRCVLKRQSSAFQIQEELVDQGTSMSGLTIGE</sequence>
<protein>
    <recommendedName>
        <fullName evidence="7">GATA-type domain-containing protein</fullName>
    </recommendedName>
</protein>
<dbReference type="GO" id="GO:0000978">
    <property type="term" value="F:RNA polymerase II cis-regulatory region sequence-specific DNA binding"/>
    <property type="evidence" value="ECO:0007669"/>
    <property type="project" value="TreeGrafter"/>
</dbReference>
<dbReference type="AlphaFoldDB" id="A0AAD6VF65"/>
<evidence type="ECO:0000259" key="7">
    <source>
        <dbReference type="PROSITE" id="PS50114"/>
    </source>
</evidence>
<dbReference type="GO" id="GO:0045165">
    <property type="term" value="P:cell fate commitment"/>
    <property type="evidence" value="ECO:0007669"/>
    <property type="project" value="TreeGrafter"/>
</dbReference>
<evidence type="ECO:0000256" key="2">
    <source>
        <dbReference type="ARBA" id="ARBA00022723"/>
    </source>
</evidence>
<keyword evidence="4" id="KW-0862">Zinc</keyword>
<feature type="domain" description="GATA-type" evidence="7">
    <location>
        <begin position="540"/>
        <end position="593"/>
    </location>
</feature>
<evidence type="ECO:0000256" key="4">
    <source>
        <dbReference type="ARBA" id="ARBA00022833"/>
    </source>
</evidence>
<dbReference type="PRINTS" id="PR00619">
    <property type="entry name" value="GATAZNFINGER"/>
</dbReference>
<comment type="subcellular location">
    <subcellularLocation>
        <location evidence="1">Nucleus</location>
    </subcellularLocation>
</comment>
<dbReference type="Gene3D" id="3.40.50.300">
    <property type="entry name" value="P-loop containing nucleotide triphosphate hydrolases"/>
    <property type="match status" value="1"/>
</dbReference>
<dbReference type="InterPro" id="IPR006073">
    <property type="entry name" value="GTP-bd"/>
</dbReference>
<evidence type="ECO:0000256" key="3">
    <source>
        <dbReference type="ARBA" id="ARBA00022771"/>
    </source>
</evidence>
<dbReference type="SUPFAM" id="SSF52540">
    <property type="entry name" value="P-loop containing nucleoside triphosphate hydrolases"/>
    <property type="match status" value="1"/>
</dbReference>
<dbReference type="GO" id="GO:0045944">
    <property type="term" value="P:positive regulation of transcription by RNA polymerase II"/>
    <property type="evidence" value="ECO:0007669"/>
    <property type="project" value="TreeGrafter"/>
</dbReference>
<reference evidence="8" key="1">
    <citation type="submission" date="2023-03" db="EMBL/GenBank/DDBJ databases">
        <title>Massive genome expansion in bonnet fungi (Mycena s.s.) driven by repeated elements and novel gene families across ecological guilds.</title>
        <authorList>
            <consortium name="Lawrence Berkeley National Laboratory"/>
            <person name="Harder C.B."/>
            <person name="Miyauchi S."/>
            <person name="Viragh M."/>
            <person name="Kuo A."/>
            <person name="Thoen E."/>
            <person name="Andreopoulos B."/>
            <person name="Lu D."/>
            <person name="Skrede I."/>
            <person name="Drula E."/>
            <person name="Henrissat B."/>
            <person name="Morin E."/>
            <person name="Kohler A."/>
            <person name="Barry K."/>
            <person name="LaButti K."/>
            <person name="Morin E."/>
            <person name="Salamov A."/>
            <person name="Lipzen A."/>
            <person name="Mereny Z."/>
            <person name="Hegedus B."/>
            <person name="Baldrian P."/>
            <person name="Stursova M."/>
            <person name="Weitz H."/>
            <person name="Taylor A."/>
            <person name="Grigoriev I.V."/>
            <person name="Nagy L.G."/>
            <person name="Martin F."/>
            <person name="Kauserud H."/>
        </authorList>
    </citation>
    <scope>NUCLEOTIDE SEQUENCE</scope>
    <source>
        <strain evidence="8">9144</strain>
    </source>
</reference>
<name>A0AAD6VF65_9AGAR</name>
<dbReference type="PANTHER" id="PTHR10071">
    <property type="entry name" value="TRANSCRIPTION FACTOR GATA FAMILY MEMBER"/>
    <property type="match status" value="1"/>
</dbReference>
<keyword evidence="3 6" id="KW-0863">Zinc-finger</keyword>
<dbReference type="CDD" id="cd00882">
    <property type="entry name" value="Ras_like_GTPase"/>
    <property type="match status" value="1"/>
</dbReference>
<keyword evidence="5" id="KW-0539">Nucleus</keyword>
<dbReference type="Proteomes" id="UP001219525">
    <property type="component" value="Unassembled WGS sequence"/>
</dbReference>
<evidence type="ECO:0000313" key="9">
    <source>
        <dbReference type="Proteomes" id="UP001219525"/>
    </source>
</evidence>
<gene>
    <name evidence="8" type="ORF">GGX14DRAFT_522612</name>
</gene>
<dbReference type="SMART" id="SM00401">
    <property type="entry name" value="ZnF_GATA"/>
    <property type="match status" value="1"/>
</dbReference>
<dbReference type="PROSITE" id="PS00344">
    <property type="entry name" value="GATA_ZN_FINGER_1"/>
    <property type="match status" value="1"/>
</dbReference>
<accession>A0AAD6VF65</accession>
<dbReference type="CDD" id="cd00202">
    <property type="entry name" value="ZnF_GATA"/>
    <property type="match status" value="1"/>
</dbReference>
<dbReference type="Gene3D" id="3.30.50.10">
    <property type="entry name" value="Erythroid Transcription Factor GATA-1, subunit A"/>
    <property type="match status" value="1"/>
</dbReference>
<dbReference type="Pfam" id="PF00320">
    <property type="entry name" value="GATA"/>
    <property type="match status" value="1"/>
</dbReference>
<dbReference type="PANTHER" id="PTHR10071:SF281">
    <property type="entry name" value="BOX A-BINDING FACTOR-RELATED"/>
    <property type="match status" value="1"/>
</dbReference>
<keyword evidence="9" id="KW-1185">Reference proteome</keyword>
<dbReference type="GO" id="GO:0000981">
    <property type="term" value="F:DNA-binding transcription factor activity, RNA polymerase II-specific"/>
    <property type="evidence" value="ECO:0007669"/>
    <property type="project" value="TreeGrafter"/>
</dbReference>
<dbReference type="EMBL" id="JARJCW010000043">
    <property type="protein sequence ID" value="KAJ7205438.1"/>
    <property type="molecule type" value="Genomic_DNA"/>
</dbReference>
<evidence type="ECO:0000313" key="8">
    <source>
        <dbReference type="EMBL" id="KAJ7205438.1"/>
    </source>
</evidence>
<dbReference type="GO" id="GO:0005634">
    <property type="term" value="C:nucleus"/>
    <property type="evidence" value="ECO:0007669"/>
    <property type="project" value="UniProtKB-SubCell"/>
</dbReference>
<keyword evidence="2" id="KW-0479">Metal-binding</keyword>
<dbReference type="PROSITE" id="PS50114">
    <property type="entry name" value="GATA_ZN_FINGER_2"/>
    <property type="match status" value="1"/>
</dbReference>
<dbReference type="GO" id="GO:0000122">
    <property type="term" value="P:negative regulation of transcription by RNA polymerase II"/>
    <property type="evidence" value="ECO:0007669"/>
    <property type="project" value="TreeGrafter"/>
</dbReference>
<evidence type="ECO:0000256" key="5">
    <source>
        <dbReference type="ARBA" id="ARBA00023242"/>
    </source>
</evidence>
<evidence type="ECO:0000256" key="1">
    <source>
        <dbReference type="ARBA" id="ARBA00004123"/>
    </source>
</evidence>
<dbReference type="GO" id="GO:0005525">
    <property type="term" value="F:GTP binding"/>
    <property type="evidence" value="ECO:0007669"/>
    <property type="project" value="InterPro"/>
</dbReference>